<name>A0A3L8SI83_CHLGU</name>
<feature type="signal peptide" evidence="1">
    <location>
        <begin position="1"/>
        <end position="16"/>
    </location>
</feature>
<organism evidence="2 3">
    <name type="scientific">Chloebia gouldiae</name>
    <name type="common">Gouldian finch</name>
    <name type="synonym">Erythrura gouldiae</name>
    <dbReference type="NCBI Taxonomy" id="44316"/>
    <lineage>
        <taxon>Eukaryota</taxon>
        <taxon>Metazoa</taxon>
        <taxon>Chordata</taxon>
        <taxon>Craniata</taxon>
        <taxon>Vertebrata</taxon>
        <taxon>Euteleostomi</taxon>
        <taxon>Archelosauria</taxon>
        <taxon>Archosauria</taxon>
        <taxon>Dinosauria</taxon>
        <taxon>Saurischia</taxon>
        <taxon>Theropoda</taxon>
        <taxon>Coelurosauria</taxon>
        <taxon>Aves</taxon>
        <taxon>Neognathae</taxon>
        <taxon>Neoaves</taxon>
        <taxon>Telluraves</taxon>
        <taxon>Australaves</taxon>
        <taxon>Passeriformes</taxon>
        <taxon>Passeroidea</taxon>
        <taxon>Passeridae</taxon>
        <taxon>Chloebia</taxon>
    </lineage>
</organism>
<feature type="chain" id="PRO_5017924931" evidence="1">
    <location>
        <begin position="17"/>
        <end position="105"/>
    </location>
</feature>
<accession>A0A3L8SI83</accession>
<gene>
    <name evidence="2" type="ORF">DV515_00007270</name>
</gene>
<protein>
    <submittedName>
        <fullName evidence="2">Uncharacterized protein</fullName>
    </submittedName>
</protein>
<comment type="caution">
    <text evidence="2">The sequence shown here is derived from an EMBL/GenBank/DDBJ whole genome shotgun (WGS) entry which is preliminary data.</text>
</comment>
<evidence type="ECO:0000256" key="1">
    <source>
        <dbReference type="SAM" id="SignalP"/>
    </source>
</evidence>
<keyword evidence="3" id="KW-1185">Reference proteome</keyword>
<dbReference type="Proteomes" id="UP000276834">
    <property type="component" value="Unassembled WGS sequence"/>
</dbReference>
<evidence type="ECO:0000313" key="2">
    <source>
        <dbReference type="EMBL" id="RLW02489.1"/>
    </source>
</evidence>
<reference evidence="2 3" key="1">
    <citation type="journal article" date="2018" name="Proc. R. Soc. B">
        <title>A non-coding region near Follistatin controls head colour polymorphism in the Gouldian finch.</title>
        <authorList>
            <person name="Toomey M.B."/>
            <person name="Marques C.I."/>
            <person name="Andrade P."/>
            <person name="Araujo P.M."/>
            <person name="Sabatino S."/>
            <person name="Gazda M.A."/>
            <person name="Afonso S."/>
            <person name="Lopes R.J."/>
            <person name="Corbo J.C."/>
            <person name="Carneiro M."/>
        </authorList>
    </citation>
    <scope>NUCLEOTIDE SEQUENCE [LARGE SCALE GENOMIC DNA]</scope>
    <source>
        <strain evidence="2">Red01</strain>
        <tissue evidence="2">Muscle</tissue>
    </source>
</reference>
<evidence type="ECO:0000313" key="3">
    <source>
        <dbReference type="Proteomes" id="UP000276834"/>
    </source>
</evidence>
<keyword evidence="1" id="KW-0732">Signal</keyword>
<dbReference type="AlphaFoldDB" id="A0A3L8SI83"/>
<proteinExistence type="predicted"/>
<dbReference type="EMBL" id="QUSF01000018">
    <property type="protein sequence ID" value="RLW02489.1"/>
    <property type="molecule type" value="Genomic_DNA"/>
</dbReference>
<sequence>MNVACLLLQTLQCTQSWPDPGRIPTCWTQYECPTSGKSDWCDSAADSELRHKLEGFLPFAGLVLGDGIIESSGHLVAYVFAKLSLLGLVFSMASVGPQLSSRKIP</sequence>